<evidence type="ECO:0000259" key="11">
    <source>
        <dbReference type="Pfam" id="PF01179"/>
    </source>
</evidence>
<keyword evidence="3 9" id="KW-0479">Metal-binding</keyword>
<dbReference type="InterPro" id="IPR015328">
    <property type="entry name" value="DUF1965"/>
</dbReference>
<dbReference type="InterPro" id="IPR015800">
    <property type="entry name" value="Cu_amine_oxidase_N2"/>
</dbReference>
<name>U4KXS2_PYROM</name>
<dbReference type="InterPro" id="IPR016182">
    <property type="entry name" value="Cu_amine_oxidase_N-reg"/>
</dbReference>
<dbReference type="Pfam" id="PF09248">
    <property type="entry name" value="DUF1965"/>
    <property type="match status" value="1"/>
</dbReference>
<feature type="modified residue" description="2',4',5'-topaquinone" evidence="8">
    <location>
        <position position="482"/>
    </location>
</feature>
<evidence type="ECO:0000256" key="4">
    <source>
        <dbReference type="ARBA" id="ARBA00022772"/>
    </source>
</evidence>
<evidence type="ECO:0000256" key="7">
    <source>
        <dbReference type="PIRSR" id="PIRSR600269-50"/>
    </source>
</evidence>
<evidence type="ECO:0000259" key="12">
    <source>
        <dbReference type="Pfam" id="PF02727"/>
    </source>
</evidence>
<gene>
    <name evidence="14" type="ORF">PCON_01897</name>
</gene>
<feature type="active site" description="Schiff-base intermediate with substrate; via topaquinone" evidence="7">
    <location>
        <position position="482"/>
    </location>
</feature>
<keyword evidence="15" id="KW-1185">Reference proteome</keyword>
<dbReference type="Pfam" id="PF01179">
    <property type="entry name" value="Cu_amine_oxid"/>
    <property type="match status" value="1"/>
</dbReference>
<evidence type="ECO:0000256" key="10">
    <source>
        <dbReference type="SAM" id="SignalP"/>
    </source>
</evidence>
<dbReference type="GO" id="GO:0005507">
    <property type="term" value="F:copper ion binding"/>
    <property type="evidence" value="ECO:0007669"/>
    <property type="project" value="InterPro"/>
</dbReference>
<comment type="cofactor">
    <cofactor evidence="9">
        <name>Cu cation</name>
        <dbReference type="ChEBI" id="CHEBI:23378"/>
    </cofactor>
    <text evidence="9">Contains 1 topaquinone per subunit.</text>
</comment>
<dbReference type="InterPro" id="IPR036460">
    <property type="entry name" value="Cu_amine_oxidase_C_sf"/>
</dbReference>
<dbReference type="PRINTS" id="PR00766">
    <property type="entry name" value="CUDAOXIDASE"/>
</dbReference>
<protein>
    <recommendedName>
        <fullName evidence="9">Amine oxidase</fullName>
        <ecNumber evidence="9">1.4.3.-</ecNumber>
    </recommendedName>
</protein>
<dbReference type="EMBL" id="HF935199">
    <property type="protein sequence ID" value="CCX04349.1"/>
    <property type="molecule type" value="Genomic_DNA"/>
</dbReference>
<evidence type="ECO:0000256" key="1">
    <source>
        <dbReference type="ARBA" id="ARBA00001935"/>
    </source>
</evidence>
<dbReference type="PANTHER" id="PTHR10638:SF20">
    <property type="entry name" value="AMINE OXIDASE"/>
    <property type="match status" value="1"/>
</dbReference>
<dbReference type="SUPFAM" id="SSF54416">
    <property type="entry name" value="Amine oxidase N-terminal region"/>
    <property type="match status" value="2"/>
</dbReference>
<evidence type="ECO:0000259" key="13">
    <source>
        <dbReference type="Pfam" id="PF09248"/>
    </source>
</evidence>
<keyword evidence="6 9" id="KW-0186">Copper</keyword>
<evidence type="ECO:0000256" key="9">
    <source>
        <dbReference type="RuleBase" id="RU000672"/>
    </source>
</evidence>
<dbReference type="GO" id="GO:0048038">
    <property type="term" value="F:quinone binding"/>
    <property type="evidence" value="ECO:0007669"/>
    <property type="project" value="InterPro"/>
</dbReference>
<reference evidence="14 15" key="1">
    <citation type="journal article" date="2013" name="PLoS Genet.">
        <title>The genome and development-dependent transcriptomes of Pyronema confluens: a window into fungal evolution.</title>
        <authorList>
            <person name="Traeger S."/>
            <person name="Altegoer F."/>
            <person name="Freitag M."/>
            <person name="Gabaldon T."/>
            <person name="Kempken F."/>
            <person name="Kumar A."/>
            <person name="Marcet-Houben M."/>
            <person name="Poggeler S."/>
            <person name="Stajich J.E."/>
            <person name="Nowrousian M."/>
        </authorList>
    </citation>
    <scope>NUCLEOTIDE SEQUENCE [LARGE SCALE GENOMIC DNA]</scope>
    <source>
        <strain evidence="15">CBS 100304</strain>
        <tissue evidence="14">Vegetative mycelium</tissue>
    </source>
</reference>
<dbReference type="InterPro" id="IPR015798">
    <property type="entry name" value="Cu_amine_oxidase_C"/>
</dbReference>
<dbReference type="GO" id="GO:0005886">
    <property type="term" value="C:plasma membrane"/>
    <property type="evidence" value="ECO:0007669"/>
    <property type="project" value="TreeGrafter"/>
</dbReference>
<comment type="PTM">
    <text evidence="8 9">Topaquinone (TPQ) is generated by copper-dependent autoxidation of a specific tyrosyl residue.</text>
</comment>
<keyword evidence="5 9" id="KW-0560">Oxidoreductase</keyword>
<feature type="domain" description="Copper amine oxidase N2-terminal" evidence="12">
    <location>
        <begin position="90"/>
        <end position="150"/>
    </location>
</feature>
<comment type="similarity">
    <text evidence="2 9">Belongs to the copper/topaquinone oxidase family.</text>
</comment>
<dbReference type="Gene3D" id="2.70.98.20">
    <property type="entry name" value="Copper amine oxidase, catalytic domain"/>
    <property type="match status" value="1"/>
</dbReference>
<evidence type="ECO:0000256" key="3">
    <source>
        <dbReference type="ARBA" id="ARBA00022723"/>
    </source>
</evidence>
<dbReference type="OMA" id="CMFEIDK"/>
<dbReference type="EC" id="1.4.3.-" evidence="9"/>
<dbReference type="GO" id="GO:0009308">
    <property type="term" value="P:amine metabolic process"/>
    <property type="evidence" value="ECO:0007669"/>
    <property type="project" value="UniProtKB-UniRule"/>
</dbReference>
<dbReference type="GO" id="GO:0008131">
    <property type="term" value="F:primary methylamine oxidase activity"/>
    <property type="evidence" value="ECO:0007669"/>
    <property type="project" value="InterPro"/>
</dbReference>
<comment type="cofactor">
    <cofactor evidence="1">
        <name>Cu cation</name>
        <dbReference type="ChEBI" id="CHEBI:23378"/>
    </cofactor>
</comment>
<proteinExistence type="inferred from homology"/>
<dbReference type="Gene3D" id="3.10.450.40">
    <property type="match status" value="2"/>
</dbReference>
<organism evidence="14 15">
    <name type="scientific">Pyronema omphalodes (strain CBS 100304)</name>
    <name type="common">Pyronema confluens</name>
    <dbReference type="NCBI Taxonomy" id="1076935"/>
    <lineage>
        <taxon>Eukaryota</taxon>
        <taxon>Fungi</taxon>
        <taxon>Dikarya</taxon>
        <taxon>Ascomycota</taxon>
        <taxon>Pezizomycotina</taxon>
        <taxon>Pezizomycetes</taxon>
        <taxon>Pezizales</taxon>
        <taxon>Pyronemataceae</taxon>
        <taxon>Pyronema</taxon>
    </lineage>
</organism>
<evidence type="ECO:0000256" key="8">
    <source>
        <dbReference type="PIRSR" id="PIRSR600269-51"/>
    </source>
</evidence>
<dbReference type="Pfam" id="PF02727">
    <property type="entry name" value="Cu_amine_oxidN2"/>
    <property type="match status" value="1"/>
</dbReference>
<feature type="signal peptide" evidence="10">
    <location>
        <begin position="1"/>
        <end position="18"/>
    </location>
</feature>
<dbReference type="Proteomes" id="UP000018144">
    <property type="component" value="Unassembled WGS sequence"/>
</dbReference>
<accession>U4KXS2</accession>
<keyword evidence="4 7" id="KW-0801">TPQ</keyword>
<sequence>MLVSAIFSLAFLGGSIVAALPSPNDASFLGLFRRQAPAIPPANPVCNVNNLPIKAPKPNIWGDLKSEEIGSIIKWLLKPEQGLNITYPSDNATAFDNILGVVELVMPNKTDALNYMDNGGKMPKRYARVTVDVGNSDIPYLYEYMVGPLPISDKTTLQPYAFAYNGGHSRTPAYARDMGRWLGSQAGMMSRMYDITMDLLGTYINGTDNDTSILTPIDPILQEDGRMMVWVEWRKPPAQGSIYDTTTLLGQGLFMKFDVTGRSESEWKLLNILYDNIMYDSIGEFRNAWKKPGFHKLPKAEDGDWAYATKHEGKLPHDDKLPPIAEQKEQRWQVDKDAKYVKWMDFSFYIGFSRDLGVALFDVQYKGERILYELGLQEAVAHYAGADPRASLTAYADSFYGMGSLLFSLVRGYDCPTYATYLDTATVAQGNTSTNHDSICMFEMDAGYPIQRHFGGNRNGAYVTVTKNIAFVLRSVSTVGNYDYTFDYIFYYDGSIEVKVRASGYIQAAYYAHNHDYGYRIHEHLSGSMHSHVLAFKADFDIKGRKNTFEKTAIVSKAVEYPWSKKPRNTMKLERSLIENEDDGKINWPSNGASIYSVINVDKPNKYGEYPGYRIMPGFGTPVHLQIEKSPVLKNVAEFSTHHLYVTKQKDTEPRLAAAANNMDGEHPLVEFGKFFDGESVKQEDIVVWFNLGMHHVPHTGDLPNTVMTGAQSSVMISPHNYLPEDASRQTMQQIHIAMGEGANGDNVISNFGKKEYICAADYEQFVWSSERIKYQDEQRSLHFTSGNNGN</sequence>
<dbReference type="PANTHER" id="PTHR10638">
    <property type="entry name" value="COPPER AMINE OXIDASE"/>
    <property type="match status" value="1"/>
</dbReference>
<evidence type="ECO:0000313" key="14">
    <source>
        <dbReference type="EMBL" id="CCX04349.1"/>
    </source>
</evidence>
<dbReference type="AlphaFoldDB" id="U4KXS2"/>
<dbReference type="STRING" id="1076935.U4KXS2"/>
<dbReference type="FunFam" id="2.70.98.20:FF:000002">
    <property type="entry name" value="Amine oxidase"/>
    <property type="match status" value="1"/>
</dbReference>
<dbReference type="InterPro" id="IPR000269">
    <property type="entry name" value="Cu_amine_oxidase"/>
</dbReference>
<feature type="active site" description="Proton acceptor" evidence="7">
    <location>
        <position position="397"/>
    </location>
</feature>
<dbReference type="OrthoDB" id="3341590at2759"/>
<evidence type="ECO:0000313" key="15">
    <source>
        <dbReference type="Proteomes" id="UP000018144"/>
    </source>
</evidence>
<feature type="domain" description="Copper amine oxidase catalytic" evidence="11">
    <location>
        <begin position="325"/>
        <end position="728"/>
    </location>
</feature>
<evidence type="ECO:0000256" key="2">
    <source>
        <dbReference type="ARBA" id="ARBA00007983"/>
    </source>
</evidence>
<evidence type="ECO:0000256" key="5">
    <source>
        <dbReference type="ARBA" id="ARBA00023002"/>
    </source>
</evidence>
<feature type="chain" id="PRO_5004650845" description="Amine oxidase" evidence="10">
    <location>
        <begin position="19"/>
        <end position="791"/>
    </location>
</feature>
<evidence type="ECO:0000256" key="6">
    <source>
        <dbReference type="ARBA" id="ARBA00023008"/>
    </source>
</evidence>
<dbReference type="SUPFAM" id="SSF49998">
    <property type="entry name" value="Amine oxidase catalytic domain"/>
    <property type="match status" value="1"/>
</dbReference>
<keyword evidence="10" id="KW-0732">Signal</keyword>
<dbReference type="eggNOG" id="KOG1186">
    <property type="taxonomic scope" value="Eukaryota"/>
</dbReference>
<feature type="domain" description="DUF1965" evidence="13">
    <location>
        <begin position="246"/>
        <end position="311"/>
    </location>
</feature>